<dbReference type="EMBL" id="JABELX010000007">
    <property type="protein sequence ID" value="NNH72317.1"/>
    <property type="molecule type" value="Genomic_DNA"/>
</dbReference>
<dbReference type="InterPro" id="IPR013382">
    <property type="entry name" value="CRISPR-assoc_prot_Cse2"/>
</dbReference>
<dbReference type="AlphaFoldDB" id="A0A849C8V3"/>
<feature type="compositionally biased region" description="Low complexity" evidence="1">
    <location>
        <begin position="204"/>
        <end position="213"/>
    </location>
</feature>
<sequence length="219" mass="24491">MNTVKKDYREMDRALAEHVTQRVSRLQSSYKRNDADAVAAIARLRRGVGHPAGSLMDLWDLTFDKLPEILSDQSSFSFAERDGAPTAWEQAAHDAITLHAWHQQSKSEPMHQRGATFGGALRTLGYRTSEDAVHRRFQALGASDRHEARLVLLRGLISQLRAHTIALDYASLARDLRQLDHGTSTDQVLLRWGRDYHLTKPDGTDPGDADTTPVKGVDQ</sequence>
<dbReference type="Gene3D" id="1.10.520.40">
    <property type="entry name" value="CRISPR-associated protein Cse2"/>
    <property type="match status" value="1"/>
</dbReference>
<dbReference type="RefSeq" id="WP_084521088.1">
    <property type="nucleotide sequence ID" value="NZ_JABELX010000007.1"/>
</dbReference>
<reference evidence="2 3" key="1">
    <citation type="submission" date="2020-05" db="EMBL/GenBank/DDBJ databases">
        <title>MicrobeNet Type strains.</title>
        <authorList>
            <person name="Nicholson A.C."/>
        </authorList>
    </citation>
    <scope>NUCLEOTIDE SEQUENCE [LARGE SCALE GENOMIC DNA]</scope>
    <source>
        <strain evidence="2 3">JCM 3224</strain>
    </source>
</reference>
<proteinExistence type="predicted"/>
<evidence type="ECO:0000256" key="1">
    <source>
        <dbReference type="SAM" id="MobiDB-lite"/>
    </source>
</evidence>
<dbReference type="Pfam" id="PF09485">
    <property type="entry name" value="CRISPR_Cse2"/>
    <property type="match status" value="1"/>
</dbReference>
<evidence type="ECO:0000313" key="3">
    <source>
        <dbReference type="Proteomes" id="UP000586827"/>
    </source>
</evidence>
<comment type="caution">
    <text evidence="2">The sequence shown here is derived from an EMBL/GenBank/DDBJ whole genome shotgun (WGS) entry which is preliminary data.</text>
</comment>
<gene>
    <name evidence="2" type="primary">casB</name>
    <name evidence="2" type="ORF">HLB23_21060</name>
</gene>
<feature type="region of interest" description="Disordered" evidence="1">
    <location>
        <begin position="199"/>
        <end position="219"/>
    </location>
</feature>
<dbReference type="Proteomes" id="UP000586827">
    <property type="component" value="Unassembled WGS sequence"/>
</dbReference>
<dbReference type="CDD" id="cd09731">
    <property type="entry name" value="Cse2_I-E"/>
    <property type="match status" value="1"/>
</dbReference>
<organism evidence="2 3">
    <name type="scientific">Nocardia uniformis</name>
    <dbReference type="NCBI Taxonomy" id="53432"/>
    <lineage>
        <taxon>Bacteria</taxon>
        <taxon>Bacillati</taxon>
        <taxon>Actinomycetota</taxon>
        <taxon>Actinomycetes</taxon>
        <taxon>Mycobacteriales</taxon>
        <taxon>Nocardiaceae</taxon>
        <taxon>Nocardia</taxon>
    </lineage>
</organism>
<name>A0A849C8V3_9NOCA</name>
<protein>
    <submittedName>
        <fullName evidence="2">Type I-E CRISPR-associated protein Cse2/CasB</fullName>
    </submittedName>
</protein>
<accession>A0A849C8V3</accession>
<evidence type="ECO:0000313" key="2">
    <source>
        <dbReference type="EMBL" id="NNH72317.1"/>
    </source>
</evidence>
<dbReference type="NCBIfam" id="TIGR02548">
    <property type="entry name" value="casB_cse2"/>
    <property type="match status" value="1"/>
</dbReference>
<keyword evidence="3" id="KW-1185">Reference proteome</keyword>
<dbReference type="InterPro" id="IPR038287">
    <property type="entry name" value="Cse2_sf"/>
</dbReference>